<gene>
    <name evidence="2" type="ORF">GCM10011342_23190</name>
</gene>
<protein>
    <submittedName>
        <fullName evidence="2">Uncharacterized protein</fullName>
    </submittedName>
</protein>
<dbReference type="AlphaFoldDB" id="A0A8J2V3J9"/>
<keyword evidence="3" id="KW-1185">Reference proteome</keyword>
<feature type="transmembrane region" description="Helical" evidence="1">
    <location>
        <begin position="166"/>
        <end position="188"/>
    </location>
</feature>
<feature type="transmembrane region" description="Helical" evidence="1">
    <location>
        <begin position="246"/>
        <end position="265"/>
    </location>
</feature>
<evidence type="ECO:0000313" key="3">
    <source>
        <dbReference type="Proteomes" id="UP000613582"/>
    </source>
</evidence>
<sequence>MTARFGQRAAWHQWAVQAVVALLLLTNPLIIALFADSQALLLAAGLALVFMATGLLPRTGLQQASVLSGASLAALYLSSVYSILFMPFLISGLVIIMPRRHLHRHTFGFLVVLLMPVILAVLSAAYLDFLGALDRTDAIFHARDWFAARQPLPGADLWLSRYGGHFQTAAAGAIVWTVFIAPLPVVRLVTAWGQASARHAGFVIISLILAPAIAANFSLPVSPLVFFGAMLAANIPFIPVVPARMALTGLGLALAGGQCTVWLYAS</sequence>
<name>A0A8J2V3J9_9PROT</name>
<feature type="transmembrane region" description="Helical" evidence="1">
    <location>
        <begin position="41"/>
        <end position="61"/>
    </location>
</feature>
<keyword evidence="1" id="KW-0812">Transmembrane</keyword>
<dbReference type="EMBL" id="BMGH01000001">
    <property type="protein sequence ID" value="GGD13784.1"/>
    <property type="molecule type" value="Genomic_DNA"/>
</dbReference>
<keyword evidence="1" id="KW-0472">Membrane</keyword>
<dbReference type="RefSeq" id="WP_188158262.1">
    <property type="nucleotide sequence ID" value="NZ_BMGH01000001.1"/>
</dbReference>
<organism evidence="2 3">
    <name type="scientific">Aquisalinus flavus</name>
    <dbReference type="NCBI Taxonomy" id="1526572"/>
    <lineage>
        <taxon>Bacteria</taxon>
        <taxon>Pseudomonadati</taxon>
        <taxon>Pseudomonadota</taxon>
        <taxon>Alphaproteobacteria</taxon>
        <taxon>Parvularculales</taxon>
        <taxon>Parvularculaceae</taxon>
        <taxon>Aquisalinus</taxon>
    </lineage>
</organism>
<comment type="caution">
    <text evidence="2">The sequence shown here is derived from an EMBL/GenBank/DDBJ whole genome shotgun (WGS) entry which is preliminary data.</text>
</comment>
<dbReference type="Proteomes" id="UP000613582">
    <property type="component" value="Unassembled WGS sequence"/>
</dbReference>
<proteinExistence type="predicted"/>
<reference evidence="2" key="1">
    <citation type="journal article" date="2014" name="Int. J. Syst. Evol. Microbiol.">
        <title>Complete genome sequence of Corynebacterium casei LMG S-19264T (=DSM 44701T), isolated from a smear-ripened cheese.</title>
        <authorList>
            <consortium name="US DOE Joint Genome Institute (JGI-PGF)"/>
            <person name="Walter F."/>
            <person name="Albersmeier A."/>
            <person name="Kalinowski J."/>
            <person name="Ruckert C."/>
        </authorList>
    </citation>
    <scope>NUCLEOTIDE SEQUENCE</scope>
    <source>
        <strain evidence="2">CGMCC 1.12921</strain>
    </source>
</reference>
<feature type="transmembrane region" description="Helical" evidence="1">
    <location>
        <begin position="14"/>
        <end position="34"/>
    </location>
</feature>
<evidence type="ECO:0000256" key="1">
    <source>
        <dbReference type="SAM" id="Phobius"/>
    </source>
</evidence>
<accession>A0A8J2V3J9</accession>
<feature type="transmembrane region" description="Helical" evidence="1">
    <location>
        <begin position="107"/>
        <end position="127"/>
    </location>
</feature>
<feature type="transmembrane region" description="Helical" evidence="1">
    <location>
        <begin position="73"/>
        <end position="95"/>
    </location>
</feature>
<reference evidence="2" key="2">
    <citation type="submission" date="2020-09" db="EMBL/GenBank/DDBJ databases">
        <authorList>
            <person name="Sun Q."/>
            <person name="Zhou Y."/>
        </authorList>
    </citation>
    <scope>NUCLEOTIDE SEQUENCE</scope>
    <source>
        <strain evidence="2">CGMCC 1.12921</strain>
    </source>
</reference>
<feature type="transmembrane region" description="Helical" evidence="1">
    <location>
        <begin position="200"/>
        <end position="218"/>
    </location>
</feature>
<keyword evidence="1" id="KW-1133">Transmembrane helix</keyword>
<evidence type="ECO:0000313" key="2">
    <source>
        <dbReference type="EMBL" id="GGD13784.1"/>
    </source>
</evidence>